<gene>
    <name evidence="2" type="ORF">CHARACLAT_011057</name>
</gene>
<sequence length="82" mass="9245">MLFYNTNSSILFFHCTGLYNTSSLIWTCLLLYIDSIVFTLTGKASLIALSHPFTINAGPGFKRTASGKKERDRAEEKEHIEN</sequence>
<dbReference type="EMBL" id="JAHUTJ010041709">
    <property type="protein sequence ID" value="MED6280443.1"/>
    <property type="molecule type" value="Genomic_DNA"/>
</dbReference>
<feature type="region of interest" description="Disordered" evidence="1">
    <location>
        <begin position="58"/>
        <end position="82"/>
    </location>
</feature>
<evidence type="ECO:0000313" key="2">
    <source>
        <dbReference type="EMBL" id="MED6280443.1"/>
    </source>
</evidence>
<evidence type="ECO:0000256" key="1">
    <source>
        <dbReference type="SAM" id="MobiDB-lite"/>
    </source>
</evidence>
<accession>A0ABU7DZK1</accession>
<comment type="caution">
    <text evidence="2">The sequence shown here is derived from an EMBL/GenBank/DDBJ whole genome shotgun (WGS) entry which is preliminary data.</text>
</comment>
<protein>
    <submittedName>
        <fullName evidence="2">Uncharacterized protein</fullName>
    </submittedName>
</protein>
<keyword evidence="3" id="KW-1185">Reference proteome</keyword>
<feature type="compositionally biased region" description="Basic and acidic residues" evidence="1">
    <location>
        <begin position="67"/>
        <end position="82"/>
    </location>
</feature>
<name>A0ABU7DZK1_9TELE</name>
<dbReference type="Proteomes" id="UP001352852">
    <property type="component" value="Unassembled WGS sequence"/>
</dbReference>
<evidence type="ECO:0000313" key="3">
    <source>
        <dbReference type="Proteomes" id="UP001352852"/>
    </source>
</evidence>
<reference evidence="2 3" key="1">
    <citation type="submission" date="2021-06" db="EMBL/GenBank/DDBJ databases">
        <authorList>
            <person name="Palmer J.M."/>
        </authorList>
    </citation>
    <scope>NUCLEOTIDE SEQUENCE [LARGE SCALE GENOMIC DNA]</scope>
    <source>
        <strain evidence="2 3">CL_MEX2019</strain>
        <tissue evidence="2">Muscle</tissue>
    </source>
</reference>
<proteinExistence type="predicted"/>
<organism evidence="2 3">
    <name type="scientific">Characodon lateralis</name>
    <dbReference type="NCBI Taxonomy" id="208331"/>
    <lineage>
        <taxon>Eukaryota</taxon>
        <taxon>Metazoa</taxon>
        <taxon>Chordata</taxon>
        <taxon>Craniata</taxon>
        <taxon>Vertebrata</taxon>
        <taxon>Euteleostomi</taxon>
        <taxon>Actinopterygii</taxon>
        <taxon>Neopterygii</taxon>
        <taxon>Teleostei</taxon>
        <taxon>Neoteleostei</taxon>
        <taxon>Acanthomorphata</taxon>
        <taxon>Ovalentaria</taxon>
        <taxon>Atherinomorphae</taxon>
        <taxon>Cyprinodontiformes</taxon>
        <taxon>Goodeidae</taxon>
        <taxon>Characodon</taxon>
    </lineage>
</organism>